<keyword evidence="6" id="KW-0288">FMN</keyword>
<keyword evidence="9" id="KW-0547">Nucleotide-binding</keyword>
<keyword evidence="16" id="KW-1185">Reference proteome</keyword>
<dbReference type="InterPro" id="IPR036890">
    <property type="entry name" value="HATPase_C_sf"/>
</dbReference>
<evidence type="ECO:0000256" key="7">
    <source>
        <dbReference type="ARBA" id="ARBA00022679"/>
    </source>
</evidence>
<evidence type="ECO:0000256" key="3">
    <source>
        <dbReference type="ARBA" id="ARBA00021740"/>
    </source>
</evidence>
<dbReference type="PROSITE" id="PS50112">
    <property type="entry name" value="PAS"/>
    <property type="match status" value="1"/>
</dbReference>
<keyword evidence="10" id="KW-0418">Kinase</keyword>
<evidence type="ECO:0000256" key="6">
    <source>
        <dbReference type="ARBA" id="ARBA00022643"/>
    </source>
</evidence>
<evidence type="ECO:0000259" key="13">
    <source>
        <dbReference type="PROSITE" id="PS50112"/>
    </source>
</evidence>
<keyword evidence="11" id="KW-0067">ATP-binding</keyword>
<feature type="domain" description="PAS" evidence="13">
    <location>
        <begin position="152"/>
        <end position="209"/>
    </location>
</feature>
<keyword evidence="7" id="KW-0808">Transferase</keyword>
<dbReference type="SMART" id="SM00091">
    <property type="entry name" value="PAS"/>
    <property type="match status" value="1"/>
</dbReference>
<dbReference type="InterPro" id="IPR000014">
    <property type="entry name" value="PAS"/>
</dbReference>
<dbReference type="Gene3D" id="3.30.450.20">
    <property type="entry name" value="PAS domain"/>
    <property type="match status" value="1"/>
</dbReference>
<dbReference type="SUPFAM" id="SSF52172">
    <property type="entry name" value="CheY-like"/>
    <property type="match status" value="1"/>
</dbReference>
<proteinExistence type="predicted"/>
<keyword evidence="5" id="KW-0285">Flavoprotein</keyword>
<dbReference type="SMART" id="SM00911">
    <property type="entry name" value="HWE_HK"/>
    <property type="match status" value="1"/>
</dbReference>
<dbReference type="RefSeq" id="WP_337097471.1">
    <property type="nucleotide sequence ID" value="NZ_JAPYKO010000050.1"/>
</dbReference>
<reference evidence="15 16" key="1">
    <citation type="submission" date="2022-12" db="EMBL/GenBank/DDBJ databases">
        <authorList>
            <person name="Muema E."/>
        </authorList>
    </citation>
    <scope>NUCLEOTIDE SEQUENCE [LARGE SCALE GENOMIC DNA]</scope>
    <source>
        <strain evidence="16">1330</strain>
    </source>
</reference>
<keyword evidence="12" id="KW-0843">Virulence</keyword>
<gene>
    <name evidence="15" type="ORF">O7A05_32620</name>
</gene>
<dbReference type="Pfam" id="PF07536">
    <property type="entry name" value="HWE_HK"/>
    <property type="match status" value="1"/>
</dbReference>
<evidence type="ECO:0000313" key="16">
    <source>
        <dbReference type="Proteomes" id="UP001366503"/>
    </source>
</evidence>
<evidence type="ECO:0000256" key="4">
    <source>
        <dbReference type="ARBA" id="ARBA00022553"/>
    </source>
</evidence>
<dbReference type="PANTHER" id="PTHR41523">
    <property type="entry name" value="TWO-COMPONENT SYSTEM SENSOR PROTEIN"/>
    <property type="match status" value="1"/>
</dbReference>
<dbReference type="SUPFAM" id="SSF55785">
    <property type="entry name" value="PYP-like sensor domain (PAS domain)"/>
    <property type="match status" value="1"/>
</dbReference>
<accession>A0ABU8KPC4</accession>
<keyword evidence="4" id="KW-0597">Phosphoprotein</keyword>
<dbReference type="InterPro" id="IPR035965">
    <property type="entry name" value="PAS-like_dom_sf"/>
</dbReference>
<dbReference type="Pfam" id="PF08448">
    <property type="entry name" value="PAS_4"/>
    <property type="match status" value="1"/>
</dbReference>
<dbReference type="Proteomes" id="UP001366503">
    <property type="component" value="Unassembled WGS sequence"/>
</dbReference>
<dbReference type="InterPro" id="IPR013656">
    <property type="entry name" value="PAS_4"/>
</dbReference>
<dbReference type="EC" id="2.7.13.3" evidence="2"/>
<dbReference type="PROSITE" id="PS50113">
    <property type="entry name" value="PAC"/>
    <property type="match status" value="1"/>
</dbReference>
<protein>
    <recommendedName>
        <fullName evidence="3">Blue-light-activated histidine kinase</fullName>
        <ecNumber evidence="2">2.7.13.3</ecNumber>
    </recommendedName>
</protein>
<comment type="catalytic activity">
    <reaction evidence="1">
        <text>ATP + protein L-histidine = ADP + protein N-phospho-L-histidine.</text>
        <dbReference type="EC" id="2.7.13.3"/>
    </reaction>
</comment>
<dbReference type="InterPro" id="IPR000700">
    <property type="entry name" value="PAS-assoc_C"/>
</dbReference>
<dbReference type="NCBIfam" id="TIGR00229">
    <property type="entry name" value="sensory_box"/>
    <property type="match status" value="1"/>
</dbReference>
<name>A0ABU8KPC4_9HYPH</name>
<dbReference type="Gene3D" id="3.30.565.10">
    <property type="entry name" value="Histidine kinase-like ATPase, C-terminal domain"/>
    <property type="match status" value="1"/>
</dbReference>
<comment type="caution">
    <text evidence="15">The sequence shown here is derived from an EMBL/GenBank/DDBJ whole genome shotgun (WGS) entry which is preliminary data.</text>
</comment>
<evidence type="ECO:0000256" key="11">
    <source>
        <dbReference type="ARBA" id="ARBA00022840"/>
    </source>
</evidence>
<sequence length="490" mass="53873">MPTIRAEIDGSAVVVLAPIGRDGPTAVEVLSRIGVAAVVCADYGALIERLGPQCLAVIAAEEGLYGRDLGELIRWTKDQPVWSDLPFIILTSHLPQKRVRTWRAELVSSLGNVTLLERPVESITLTSSTRAVLRARQRQYELRGLLSELEHGNERFRLIVENARDYAIVLSDPDDLIIDWLPGAAAVFGWSAEEMLGKPVSSIFTPEDQAHGVPQQELSRARAEGVAPNIRWHTTKDGGRVFLDGQTVALRNDDGTIRGFMKIGKDITERKRNEERQAVLTAELQHRVRNVLAMVASLVKRGDTTCTTQEFRERLSGRIAAMARTQTLLTRGPGEGVELDNIVRDELLAQAADPSRISVEGAQIILMPKAAEVLTLAIHELTTNAAKYGAIGAPQGKVNVHWARKPREGRDWLELEWQESGVVISSSGAMRKGFGTELITRRVPFELRGVGEMQLTDTGLLCRISFPLQPSESVLQTDVPAERGDDNGKS</sequence>
<dbReference type="InterPro" id="IPR011102">
    <property type="entry name" value="Sig_transdc_His_kinase_HWE"/>
</dbReference>
<evidence type="ECO:0000256" key="8">
    <source>
        <dbReference type="ARBA" id="ARBA00022737"/>
    </source>
</evidence>
<keyword evidence="8" id="KW-0677">Repeat</keyword>
<evidence type="ECO:0000259" key="14">
    <source>
        <dbReference type="PROSITE" id="PS50113"/>
    </source>
</evidence>
<dbReference type="InterPro" id="IPR011006">
    <property type="entry name" value="CheY-like_superfamily"/>
</dbReference>
<organism evidence="15 16">
    <name type="scientific">Mesorhizobium argentiipisi</name>
    <dbReference type="NCBI Taxonomy" id="3015175"/>
    <lineage>
        <taxon>Bacteria</taxon>
        <taxon>Pseudomonadati</taxon>
        <taxon>Pseudomonadota</taxon>
        <taxon>Alphaproteobacteria</taxon>
        <taxon>Hyphomicrobiales</taxon>
        <taxon>Phyllobacteriaceae</taxon>
        <taxon>Mesorhizobium</taxon>
    </lineage>
</organism>
<evidence type="ECO:0000256" key="5">
    <source>
        <dbReference type="ARBA" id="ARBA00022630"/>
    </source>
</evidence>
<evidence type="ECO:0000313" key="15">
    <source>
        <dbReference type="EMBL" id="MEI9406863.1"/>
    </source>
</evidence>
<dbReference type="EMBL" id="JAPYKO010000050">
    <property type="protein sequence ID" value="MEI9406863.1"/>
    <property type="molecule type" value="Genomic_DNA"/>
</dbReference>
<dbReference type="CDD" id="cd00130">
    <property type="entry name" value="PAS"/>
    <property type="match status" value="1"/>
</dbReference>
<evidence type="ECO:0000256" key="9">
    <source>
        <dbReference type="ARBA" id="ARBA00022741"/>
    </source>
</evidence>
<evidence type="ECO:0000256" key="2">
    <source>
        <dbReference type="ARBA" id="ARBA00012438"/>
    </source>
</evidence>
<evidence type="ECO:0000256" key="10">
    <source>
        <dbReference type="ARBA" id="ARBA00022777"/>
    </source>
</evidence>
<evidence type="ECO:0000256" key="1">
    <source>
        <dbReference type="ARBA" id="ARBA00000085"/>
    </source>
</evidence>
<evidence type="ECO:0000256" key="12">
    <source>
        <dbReference type="ARBA" id="ARBA00023026"/>
    </source>
</evidence>
<feature type="domain" description="PAC" evidence="14">
    <location>
        <begin position="226"/>
        <end position="279"/>
    </location>
</feature>
<dbReference type="PANTHER" id="PTHR41523:SF8">
    <property type="entry name" value="ETHYLENE RESPONSE SENSOR PROTEIN"/>
    <property type="match status" value="1"/>
</dbReference>